<sequence>METLDIWNCDSITSVSFPTGGGQKLKSLTITDCKKLLEKELGGREKSRMLINSKMQMLESVDIRNWPNLKSISELSCFIHLNSLYISECPSMDSFPDHELPNLTSLKHLRIEKCTRMDASFPRGLWPPKLCFLNIGGLKKPISEWGLQNFPTSLDNLLLHGGPYDDVKKFDQLSHLFPSSLTILGIDGFEKLESVSTGLQHLTSLQHLFIENCPKTIDLPEKLRVRSNYKINTKPSNKRLKFTR</sequence>
<dbReference type="PANTHER" id="PTHR34630:SF17">
    <property type="entry name" value="OS06G0304700 PROTEIN"/>
    <property type="match status" value="1"/>
</dbReference>
<name>A0AAU9L992_9ASTR</name>
<dbReference type="PANTHER" id="PTHR34630">
    <property type="entry name" value="OS11G0677101 PROTEIN"/>
    <property type="match status" value="1"/>
</dbReference>
<comment type="caution">
    <text evidence="1">The sequence shown here is derived from an EMBL/GenBank/DDBJ whole genome shotgun (WGS) entry which is preliminary data.</text>
</comment>
<dbReference type="AlphaFoldDB" id="A0AAU9L992"/>
<dbReference type="Gene3D" id="3.80.10.10">
    <property type="entry name" value="Ribonuclease Inhibitor"/>
    <property type="match status" value="1"/>
</dbReference>
<organism evidence="1 2">
    <name type="scientific">Lactuca virosa</name>
    <dbReference type="NCBI Taxonomy" id="75947"/>
    <lineage>
        <taxon>Eukaryota</taxon>
        <taxon>Viridiplantae</taxon>
        <taxon>Streptophyta</taxon>
        <taxon>Embryophyta</taxon>
        <taxon>Tracheophyta</taxon>
        <taxon>Spermatophyta</taxon>
        <taxon>Magnoliopsida</taxon>
        <taxon>eudicotyledons</taxon>
        <taxon>Gunneridae</taxon>
        <taxon>Pentapetalae</taxon>
        <taxon>asterids</taxon>
        <taxon>campanulids</taxon>
        <taxon>Asterales</taxon>
        <taxon>Asteraceae</taxon>
        <taxon>Cichorioideae</taxon>
        <taxon>Cichorieae</taxon>
        <taxon>Lactucinae</taxon>
        <taxon>Lactuca</taxon>
    </lineage>
</organism>
<proteinExistence type="predicted"/>
<dbReference type="EMBL" id="CAKMRJ010000001">
    <property type="protein sequence ID" value="CAH1412403.1"/>
    <property type="molecule type" value="Genomic_DNA"/>
</dbReference>
<gene>
    <name evidence="1" type="ORF">LVIROSA_LOCUS423</name>
</gene>
<protein>
    <submittedName>
        <fullName evidence="1">Uncharacterized protein</fullName>
    </submittedName>
</protein>
<accession>A0AAU9L992</accession>
<dbReference type="InterPro" id="IPR032675">
    <property type="entry name" value="LRR_dom_sf"/>
</dbReference>
<dbReference type="Proteomes" id="UP001157418">
    <property type="component" value="Unassembled WGS sequence"/>
</dbReference>
<evidence type="ECO:0000313" key="1">
    <source>
        <dbReference type="EMBL" id="CAH1412403.1"/>
    </source>
</evidence>
<keyword evidence="2" id="KW-1185">Reference proteome</keyword>
<reference evidence="1 2" key="1">
    <citation type="submission" date="2022-01" db="EMBL/GenBank/DDBJ databases">
        <authorList>
            <person name="Xiong W."/>
            <person name="Schranz E."/>
        </authorList>
    </citation>
    <scope>NUCLEOTIDE SEQUENCE [LARGE SCALE GENOMIC DNA]</scope>
</reference>
<dbReference type="SUPFAM" id="SSF52047">
    <property type="entry name" value="RNI-like"/>
    <property type="match status" value="1"/>
</dbReference>
<evidence type="ECO:0000313" key="2">
    <source>
        <dbReference type="Proteomes" id="UP001157418"/>
    </source>
</evidence>